<evidence type="ECO:0008006" key="3">
    <source>
        <dbReference type="Google" id="ProtNLM"/>
    </source>
</evidence>
<reference evidence="1 2" key="1">
    <citation type="submission" date="2017-10" db="EMBL/GenBank/DDBJ databases">
        <authorList>
            <person name="Banno H."/>
            <person name="Chua N.-H."/>
        </authorList>
    </citation>
    <scope>NUCLEOTIDE SEQUENCE [LARGE SCALE GENOMIC DNA]</scope>
    <source>
        <strain evidence="1 2">YW11</strain>
    </source>
</reference>
<dbReference type="Proteomes" id="UP000223527">
    <property type="component" value="Unassembled WGS sequence"/>
</dbReference>
<dbReference type="InterPro" id="IPR036866">
    <property type="entry name" value="RibonucZ/Hydroxyglut_hydro"/>
</dbReference>
<protein>
    <recommendedName>
        <fullName evidence="3">MBL fold metallo-hydrolase</fullName>
    </recommendedName>
</protein>
<dbReference type="Gene3D" id="3.60.15.10">
    <property type="entry name" value="Ribonuclease Z/Hydroxyacylglutathione hydrolase-like"/>
    <property type="match status" value="1"/>
</dbReference>
<sequence length="125" mass="12599">MPSNGPVVIGFCREGARSIASVAAAPATRRCALIDPVLGFGRACGGTGARFAGRMAAPLAGFPGDEACASCRSIGRILALPPETRVFTGHGGQPGGCLPEPEANGVSRLQIPLNQFHQAAGMAKG</sequence>
<dbReference type="EMBL" id="PDNU01000075">
    <property type="protein sequence ID" value="PHK93018.1"/>
    <property type="molecule type" value="Genomic_DNA"/>
</dbReference>
<evidence type="ECO:0000313" key="2">
    <source>
        <dbReference type="Proteomes" id="UP000223527"/>
    </source>
</evidence>
<dbReference type="OrthoDB" id="9784009at2"/>
<comment type="caution">
    <text evidence="1">The sequence shown here is derived from an EMBL/GenBank/DDBJ whole genome shotgun (WGS) entry which is preliminary data.</text>
</comment>
<name>A0A2C6ZYX4_9PROT</name>
<proteinExistence type="predicted"/>
<accession>A0A2C6ZYX4</accession>
<dbReference type="RefSeq" id="WP_099097409.1">
    <property type="nucleotide sequence ID" value="NZ_PDNU01000075.1"/>
</dbReference>
<organism evidence="1 2">
    <name type="scientific">Teichococcus rhizosphaerae</name>
    <dbReference type="NCBI Taxonomy" id="1335062"/>
    <lineage>
        <taxon>Bacteria</taxon>
        <taxon>Pseudomonadati</taxon>
        <taxon>Pseudomonadota</taxon>
        <taxon>Alphaproteobacteria</taxon>
        <taxon>Acetobacterales</taxon>
        <taxon>Roseomonadaceae</taxon>
        <taxon>Roseomonas</taxon>
    </lineage>
</organism>
<evidence type="ECO:0000313" key="1">
    <source>
        <dbReference type="EMBL" id="PHK93018.1"/>
    </source>
</evidence>
<keyword evidence="2" id="KW-1185">Reference proteome</keyword>
<gene>
    <name evidence="1" type="ORF">CR162_20785</name>
</gene>
<dbReference type="AlphaFoldDB" id="A0A2C6ZYX4"/>